<evidence type="ECO:0000256" key="6">
    <source>
        <dbReference type="ARBA" id="ARBA00022723"/>
    </source>
</evidence>
<dbReference type="InterPro" id="IPR013083">
    <property type="entry name" value="Znf_RING/FYVE/PHD"/>
</dbReference>
<evidence type="ECO:0000256" key="4">
    <source>
        <dbReference type="ARBA" id="ARBA00022679"/>
    </source>
</evidence>
<keyword evidence="9" id="KW-0862">Zinc</keyword>
<gene>
    <name evidence="14" type="ORF">LEMA_P058700.1</name>
</gene>
<protein>
    <recommendedName>
        <fullName evidence="3">RING-type E3 ubiquitin transferase</fullName>
        <ecNumber evidence="3">2.3.2.27</ecNumber>
    </recommendedName>
</protein>
<evidence type="ECO:0000256" key="1">
    <source>
        <dbReference type="ARBA" id="ARBA00000900"/>
    </source>
</evidence>
<dbReference type="InParanoid" id="E4ZHK3"/>
<dbReference type="GO" id="GO:0016567">
    <property type="term" value="P:protein ubiquitination"/>
    <property type="evidence" value="ECO:0007669"/>
    <property type="project" value="TreeGrafter"/>
</dbReference>
<dbReference type="eggNOG" id="ENOG502T641">
    <property type="taxonomic scope" value="Eukaryota"/>
</dbReference>
<evidence type="ECO:0000259" key="13">
    <source>
        <dbReference type="PROSITE" id="PS50089"/>
    </source>
</evidence>
<keyword evidence="7 12" id="KW-0863">Zinc-finger</keyword>
<dbReference type="GO" id="GO:0061630">
    <property type="term" value="F:ubiquitin protein ligase activity"/>
    <property type="evidence" value="ECO:0007669"/>
    <property type="project" value="UniProtKB-EC"/>
</dbReference>
<dbReference type="PANTHER" id="PTHR45977">
    <property type="entry name" value="TARGET OF ERK KINASE MPK-1"/>
    <property type="match status" value="1"/>
</dbReference>
<organism evidence="15">
    <name type="scientific">Leptosphaeria maculans (strain JN3 / isolate v23.1.3 / race Av1-4-5-6-7-8)</name>
    <name type="common">Blackleg fungus</name>
    <name type="synonym">Phoma lingam</name>
    <dbReference type="NCBI Taxonomy" id="985895"/>
    <lineage>
        <taxon>Eukaryota</taxon>
        <taxon>Fungi</taxon>
        <taxon>Dikarya</taxon>
        <taxon>Ascomycota</taxon>
        <taxon>Pezizomycotina</taxon>
        <taxon>Dothideomycetes</taxon>
        <taxon>Pleosporomycetidae</taxon>
        <taxon>Pleosporales</taxon>
        <taxon>Pleosporineae</taxon>
        <taxon>Leptosphaeriaceae</taxon>
        <taxon>Plenodomus</taxon>
        <taxon>Plenodomus lingam/Leptosphaeria maculans species complex</taxon>
    </lineage>
</organism>
<dbReference type="HOGENOM" id="CLU_1603020_0_0_1"/>
<evidence type="ECO:0000256" key="5">
    <source>
        <dbReference type="ARBA" id="ARBA00022692"/>
    </source>
</evidence>
<comment type="catalytic activity">
    <reaction evidence="1">
        <text>S-ubiquitinyl-[E2 ubiquitin-conjugating enzyme]-L-cysteine + [acceptor protein]-L-lysine = [E2 ubiquitin-conjugating enzyme]-L-cysteine + N(6)-ubiquitinyl-[acceptor protein]-L-lysine.</text>
        <dbReference type="EC" id="2.3.2.27"/>
    </reaction>
</comment>
<evidence type="ECO:0000313" key="14">
    <source>
        <dbReference type="EMBL" id="CBX90836.1"/>
    </source>
</evidence>
<name>E4ZHK3_LEPMJ</name>
<dbReference type="Pfam" id="PF13639">
    <property type="entry name" value="zf-RING_2"/>
    <property type="match status" value="1"/>
</dbReference>
<dbReference type="STRING" id="985895.E4ZHK3"/>
<keyword evidence="15" id="KW-1185">Reference proteome</keyword>
<evidence type="ECO:0000256" key="9">
    <source>
        <dbReference type="ARBA" id="ARBA00022833"/>
    </source>
</evidence>
<evidence type="ECO:0000256" key="8">
    <source>
        <dbReference type="ARBA" id="ARBA00022786"/>
    </source>
</evidence>
<dbReference type="OrthoDB" id="2849579at2759"/>
<keyword evidence="10" id="KW-1133">Transmembrane helix</keyword>
<keyword evidence="4" id="KW-0808">Transferase</keyword>
<keyword evidence="5" id="KW-0812">Transmembrane</keyword>
<evidence type="ECO:0000256" key="12">
    <source>
        <dbReference type="PROSITE-ProRule" id="PRU00175"/>
    </source>
</evidence>
<dbReference type="SMART" id="SM00184">
    <property type="entry name" value="RING"/>
    <property type="match status" value="1"/>
</dbReference>
<feature type="domain" description="RING-type" evidence="13">
    <location>
        <begin position="22"/>
        <end position="69"/>
    </location>
</feature>
<evidence type="ECO:0000256" key="7">
    <source>
        <dbReference type="ARBA" id="ARBA00022771"/>
    </source>
</evidence>
<dbReference type="VEuPathDB" id="FungiDB:LEMA_P058700.1"/>
<dbReference type="EC" id="2.3.2.27" evidence="3"/>
<dbReference type="GO" id="GO:0008270">
    <property type="term" value="F:zinc ion binding"/>
    <property type="evidence" value="ECO:0007669"/>
    <property type="project" value="UniProtKB-KW"/>
</dbReference>
<dbReference type="PROSITE" id="PS50089">
    <property type="entry name" value="ZF_RING_2"/>
    <property type="match status" value="1"/>
</dbReference>
<sequence>MGHPHDQRQSPGLEDIDSNQACCICYNAYNAPGSGRGREQSVQLACGHRFGTKCISKWIKAKSTCPLCRAPQVRFGDHCYSKVLREHIRLDVATPHVERTEPDRTFATIYWWEMSDERQSSPNIAPQSHPGRTCIARPVQNRRFVGRVSPPGIKYSPHFAFGIEEV</sequence>
<dbReference type="GO" id="GO:0016020">
    <property type="term" value="C:membrane"/>
    <property type="evidence" value="ECO:0007669"/>
    <property type="project" value="UniProtKB-SubCell"/>
</dbReference>
<accession>E4ZHK3</accession>
<keyword evidence="11" id="KW-0472">Membrane</keyword>
<reference evidence="15" key="1">
    <citation type="journal article" date="2011" name="Nat. Commun.">
        <title>Effector diversification within compartments of the Leptosphaeria maculans genome affected by Repeat-Induced Point mutations.</title>
        <authorList>
            <person name="Rouxel T."/>
            <person name="Grandaubert J."/>
            <person name="Hane J.K."/>
            <person name="Hoede C."/>
            <person name="van de Wouw A.P."/>
            <person name="Couloux A."/>
            <person name="Dominguez V."/>
            <person name="Anthouard V."/>
            <person name="Bally P."/>
            <person name="Bourras S."/>
            <person name="Cozijnsen A.J."/>
            <person name="Ciuffetti L.M."/>
            <person name="Degrave A."/>
            <person name="Dilmaghani A."/>
            <person name="Duret L."/>
            <person name="Fudal I."/>
            <person name="Goodwin S.B."/>
            <person name="Gout L."/>
            <person name="Glaser N."/>
            <person name="Linglin J."/>
            <person name="Kema G.H.J."/>
            <person name="Lapalu N."/>
            <person name="Lawrence C.B."/>
            <person name="May K."/>
            <person name="Meyer M."/>
            <person name="Ollivier B."/>
            <person name="Poulain J."/>
            <person name="Schoch C.L."/>
            <person name="Simon A."/>
            <person name="Spatafora J.W."/>
            <person name="Stachowiak A."/>
            <person name="Turgeon B.G."/>
            <person name="Tyler B.M."/>
            <person name="Vincent D."/>
            <person name="Weissenbach J."/>
            <person name="Amselem J."/>
            <person name="Quesneville H."/>
            <person name="Oliver R.P."/>
            <person name="Wincker P."/>
            <person name="Balesdent M.-H."/>
            <person name="Howlett B.J."/>
        </authorList>
    </citation>
    <scope>NUCLEOTIDE SEQUENCE [LARGE SCALE GENOMIC DNA]</scope>
    <source>
        <strain evidence="15">JN3 / isolate v23.1.3 / race Av1-4-5-6-7-8</strain>
    </source>
</reference>
<evidence type="ECO:0000256" key="10">
    <source>
        <dbReference type="ARBA" id="ARBA00022989"/>
    </source>
</evidence>
<dbReference type="Gene3D" id="3.30.40.10">
    <property type="entry name" value="Zinc/RING finger domain, C3HC4 (zinc finger)"/>
    <property type="match status" value="1"/>
</dbReference>
<dbReference type="GO" id="GO:0006511">
    <property type="term" value="P:ubiquitin-dependent protein catabolic process"/>
    <property type="evidence" value="ECO:0007669"/>
    <property type="project" value="TreeGrafter"/>
</dbReference>
<keyword evidence="8" id="KW-0833">Ubl conjugation pathway</keyword>
<keyword evidence="6" id="KW-0479">Metal-binding</keyword>
<dbReference type="Proteomes" id="UP000002668">
    <property type="component" value="Genome"/>
</dbReference>
<evidence type="ECO:0000256" key="2">
    <source>
        <dbReference type="ARBA" id="ARBA00004141"/>
    </source>
</evidence>
<dbReference type="SUPFAM" id="SSF57850">
    <property type="entry name" value="RING/U-box"/>
    <property type="match status" value="1"/>
</dbReference>
<evidence type="ECO:0000256" key="11">
    <source>
        <dbReference type="ARBA" id="ARBA00023136"/>
    </source>
</evidence>
<evidence type="ECO:0000256" key="3">
    <source>
        <dbReference type="ARBA" id="ARBA00012483"/>
    </source>
</evidence>
<dbReference type="InterPro" id="IPR001841">
    <property type="entry name" value="Znf_RING"/>
</dbReference>
<evidence type="ECO:0000313" key="15">
    <source>
        <dbReference type="Proteomes" id="UP000002668"/>
    </source>
</evidence>
<comment type="subcellular location">
    <subcellularLocation>
        <location evidence="2">Membrane</location>
        <topology evidence="2">Multi-pass membrane protein</topology>
    </subcellularLocation>
</comment>
<dbReference type="EMBL" id="FP929065">
    <property type="protein sequence ID" value="CBX90836.1"/>
    <property type="molecule type" value="Genomic_DNA"/>
</dbReference>
<proteinExistence type="predicted"/>
<dbReference type="PANTHER" id="PTHR45977:SF4">
    <property type="entry name" value="RING-TYPE DOMAIN-CONTAINING PROTEIN"/>
    <property type="match status" value="1"/>
</dbReference>
<dbReference type="AlphaFoldDB" id="E4ZHK3"/>